<gene>
    <name evidence="2" type="ORF">UY27_C0006G0017</name>
</gene>
<evidence type="ECO:0000313" key="2">
    <source>
        <dbReference type="EMBL" id="KKU95969.1"/>
    </source>
</evidence>
<dbReference type="PATRIC" id="fig|1618439.3.peg.199"/>
<comment type="caution">
    <text evidence="2">The sequence shown here is derived from an EMBL/GenBank/DDBJ whole genome shotgun (WGS) entry which is preliminary data.</text>
</comment>
<reference evidence="2 3" key="1">
    <citation type="journal article" date="2015" name="Nature">
        <title>rRNA introns, odd ribosomes, and small enigmatic genomes across a large radiation of phyla.</title>
        <authorList>
            <person name="Brown C.T."/>
            <person name="Hug L.A."/>
            <person name="Thomas B.C."/>
            <person name="Sharon I."/>
            <person name="Castelle C.J."/>
            <person name="Singh A."/>
            <person name="Wilkins M.J."/>
            <person name="Williams K.H."/>
            <person name="Banfield J.F."/>
        </authorList>
    </citation>
    <scope>NUCLEOTIDE SEQUENCE [LARGE SCALE GENOMIC DNA]</scope>
</reference>
<accession>A0A0G1UPB4</accession>
<sequence length="1355" mass="152144">MSAESKKEKSSDPLQIISEVGGMLSTLKGVRKPEGPPKEKLRPIRKDKLGAQKKEQDTTYGLLEERRMEPKSDPETKEWTKEVIDGLEGGRLPPELKIQQQIAVSRHIIQKSQPEIAWLVKGDAPTSDLVSQAVADIATSKLKDDPEYLLAKGAQLRWSINPSEMPLDIQAEALTVLTRIHIKVDELARRSPPPERDLGKIANHHLIWQEFTPVLDQKLTGTIEESPKSKRSKSGEEGSVKEDKTVSIMEKQDMIAYVNEELIKMAHGNDEVLDLISKRPITSPDVAEFVGSRLQEGKSLVDIAEELADAYFDRSKPLDVQRITEARKILVVTAALTNDPEVFEKLAIRGGAGRTPPKIWNGTLTGNKDLDNLLQKIQNQFNNVASKVDDLRFVDESIDRIAGFSPTEIAAAGTDPLRELQTLLVDLRAEAARQYRGESIDQPWSSFMLNPERRKQLVLYPEWAYMRVYRQINLTVDFFAEGSLTDAMEMEVRQMAQYFASASYETDVRGVMQDYGAEVESAYGVRIDVNNPESHPFYQDRVRRLKDVSDRINSQEHLLRTYGVAKYGLEMQKVAQAAANLGDSGVFRIKMNNGGLTGLAYHLYDSMGMDMGISDEHGKVIRVTGREVELLKAKVRQTFRDNREALGEIYKKYWEQQSKQQGAPQQAEKAMQGIEGKLGVSSRNVELTDDAIEGIIREAEMLYTVTLRDVAMTDRGLSPWEGRGQNEQSVQYAGTRGIELVLRGRSPIRWLINRWDILPPTGQLHLRVMAHEYAVASGVELGIEDLLDLAGRDPEYKRELAEYALNITEQKDPEKRRQTIQEALGFHFGFDRQGHKITLPPKVPTAEEFRKLSLDSLDKVKQKLNTVLEGLTRGQLKEILMYKEGVKYADAVLGNYDYEGATWVVEEKLKQYRRIYGEDLAKIIGLSDRKRHIGKGLLSAEGPHDLESVQDTMVYGEHGESGVLRVMADYMPDRHFQDMMEHHDYDTRRQFRKWVTDGLFQGVFTEKLADGSIRAVVVGSDRPDIVYKGLKRVRQITDELLAHDGGGPVNYAAGPTPEQRIRLEQVCKGLGINTDKYLAAMNTISGYVLQNHNLEKLVQPEYFDTYRLTQDLDAREKYLDKPKDAPGSKYEGGETLVSAQIEIKASSEIGGEKGKGLQSGLGRVINDDAGTTDNATLLANKILGARSEKQLMEAMPEFAMKILYTAGGQTKARGAAIVAGSWAKCARMDPVKDWSVLGSAFDEIQAASPFQRVGVKGDHGDPSLSLNEIHKFWVEVQKAANVTFHRDIHWLNSEIERDLGLIWKVKPPFFKKHVELGIPLTIYRSYLALLIGLGILSAKVVETGQEELSGEKRGR</sequence>
<evidence type="ECO:0000313" key="3">
    <source>
        <dbReference type="Proteomes" id="UP000034661"/>
    </source>
</evidence>
<protein>
    <submittedName>
        <fullName evidence="2">Uncharacterized protein</fullName>
    </submittedName>
</protein>
<name>A0A0G1UPB4_9BACT</name>
<organism evidence="2 3">
    <name type="scientific">Candidatus Gottesmanbacteria bacterium GW2011_GWA1_48_13</name>
    <dbReference type="NCBI Taxonomy" id="1618439"/>
    <lineage>
        <taxon>Bacteria</taxon>
        <taxon>Candidatus Gottesmaniibacteriota</taxon>
    </lineage>
</organism>
<proteinExistence type="predicted"/>
<feature type="region of interest" description="Disordered" evidence="1">
    <location>
        <begin position="221"/>
        <end position="244"/>
    </location>
</feature>
<feature type="region of interest" description="Disordered" evidence="1">
    <location>
        <begin position="1"/>
        <end position="77"/>
    </location>
</feature>
<evidence type="ECO:0000256" key="1">
    <source>
        <dbReference type="SAM" id="MobiDB-lite"/>
    </source>
</evidence>
<feature type="compositionally biased region" description="Basic and acidic residues" evidence="1">
    <location>
        <begin position="31"/>
        <end position="77"/>
    </location>
</feature>
<feature type="compositionally biased region" description="Basic and acidic residues" evidence="1">
    <location>
        <begin position="1"/>
        <end position="11"/>
    </location>
</feature>
<dbReference type="EMBL" id="LCPJ01000006">
    <property type="protein sequence ID" value="KKU95969.1"/>
    <property type="molecule type" value="Genomic_DNA"/>
</dbReference>
<dbReference type="Proteomes" id="UP000034661">
    <property type="component" value="Unassembled WGS sequence"/>
</dbReference>
<feature type="compositionally biased region" description="Basic and acidic residues" evidence="1">
    <location>
        <begin position="225"/>
        <end position="244"/>
    </location>
</feature>